<dbReference type="InterPro" id="IPR013744">
    <property type="entry name" value="SidJ"/>
</dbReference>
<sequence>MHSVVIHKYDDTHTAIEFGKESDSPENFLVFIGGLGDGFLTVPYVPRLADGVSKQLSGSWVVVQALISSSYLGFGTGSLKRDTQELGRLVKYLRTKRGTENSKVVLMGHSTGCQDTLEYLSKYTKKDSFDVLLDLDGGILQAPVSDAEAFRTFESGKKLDELLELSKRHIEEGNPFEILPKSALKFSFGAPITAYRFASLASERGDDDYFSSYLTSEELLKSFGVVTKPLLVLFGEKDEFVPDFVDRQKLVDGWKKSTDPNKWSPLSKVLKGATHNVGPQSDKGAEEDLINTVISFIKDEFSN</sequence>
<protein>
    <submittedName>
        <fullName evidence="1">CIC11C00000002399</fullName>
    </submittedName>
</protein>
<evidence type="ECO:0000313" key="1">
    <source>
        <dbReference type="EMBL" id="SGZ56167.1"/>
    </source>
</evidence>
<dbReference type="Gene3D" id="3.40.50.1820">
    <property type="entry name" value="alpha/beta hydrolase"/>
    <property type="match status" value="1"/>
</dbReference>
<dbReference type="InterPro" id="IPR029058">
    <property type="entry name" value="AB_hydrolase_fold"/>
</dbReference>
<dbReference type="Proteomes" id="UP000182334">
    <property type="component" value="Chromosome V"/>
</dbReference>
<dbReference type="PANTHER" id="PTHR31591">
    <property type="entry name" value="UPF0613 PROTEIN PB24D3.06C"/>
    <property type="match status" value="1"/>
</dbReference>
<proteinExistence type="predicted"/>
<dbReference type="AlphaFoldDB" id="A0A1L0BXU9"/>
<dbReference type="EMBL" id="LT635760">
    <property type="protein sequence ID" value="SGZ56167.1"/>
    <property type="molecule type" value="Genomic_DNA"/>
</dbReference>
<reference evidence="1 2" key="1">
    <citation type="submission" date="2016-10" db="EMBL/GenBank/DDBJ databases">
        <authorList>
            <person name="de Groot N.N."/>
        </authorList>
    </citation>
    <scope>NUCLEOTIDE SEQUENCE [LARGE SCALE GENOMIC DNA]</scope>
    <source>
        <strain evidence="1 2">CBS 141442</strain>
    </source>
</reference>
<dbReference type="PANTHER" id="PTHR31591:SF1">
    <property type="entry name" value="UPF0613 PROTEIN PB24D3.06C"/>
    <property type="match status" value="1"/>
</dbReference>
<dbReference type="Pfam" id="PF08538">
    <property type="entry name" value="DUF1749"/>
    <property type="match status" value="1"/>
</dbReference>
<evidence type="ECO:0000313" key="2">
    <source>
        <dbReference type="Proteomes" id="UP000182334"/>
    </source>
</evidence>
<dbReference type="SUPFAM" id="SSF53474">
    <property type="entry name" value="alpha/beta-Hydrolases"/>
    <property type="match status" value="1"/>
</dbReference>
<accession>A0A1L0BXU9</accession>
<organism evidence="1 2">
    <name type="scientific">Sungouiella intermedia</name>
    <dbReference type="NCBI Taxonomy" id="45354"/>
    <lineage>
        <taxon>Eukaryota</taxon>
        <taxon>Fungi</taxon>
        <taxon>Dikarya</taxon>
        <taxon>Ascomycota</taxon>
        <taxon>Saccharomycotina</taxon>
        <taxon>Pichiomycetes</taxon>
        <taxon>Metschnikowiaceae</taxon>
        <taxon>Sungouiella</taxon>
    </lineage>
</organism>
<dbReference type="OrthoDB" id="10034502at2759"/>
<keyword evidence="2" id="KW-1185">Reference proteome</keyword>
<gene>
    <name evidence="1" type="ORF">SAMEA4029010_CIC11G00000002399</name>
</gene>
<name>A0A1L0BXU9_9ASCO</name>